<dbReference type="RefSeq" id="XP_019922317.2">
    <property type="nucleotide sequence ID" value="XM_020066758.3"/>
</dbReference>
<reference evidence="3" key="1">
    <citation type="submission" date="2022-08" db="UniProtKB">
        <authorList>
            <consortium name="EnsemblMetazoa"/>
        </authorList>
    </citation>
    <scope>IDENTIFICATION</scope>
    <source>
        <strain evidence="3">05x7-T-G4-1.051#20</strain>
    </source>
</reference>
<dbReference type="GO" id="GO:0005886">
    <property type="term" value="C:plasma membrane"/>
    <property type="evidence" value="ECO:0007669"/>
    <property type="project" value="TreeGrafter"/>
</dbReference>
<dbReference type="PANTHER" id="PTHR45775">
    <property type="entry name" value="RAD, GEM/KIR FAMILY MEMBER 2, ISOFORM C"/>
    <property type="match status" value="1"/>
</dbReference>
<keyword evidence="2" id="KW-0597">Phosphoprotein</keyword>
<evidence type="ECO:0000313" key="3">
    <source>
        <dbReference type="EnsemblMetazoa" id="G21851.1:cds"/>
    </source>
</evidence>
<dbReference type="KEGG" id="crg:105327166"/>
<dbReference type="OrthoDB" id="10641954at2759"/>
<keyword evidence="4" id="KW-1185">Reference proteome</keyword>
<comment type="similarity">
    <text evidence="1">Belongs to the small GTPase superfamily. RGK family.</text>
</comment>
<dbReference type="Pfam" id="PF00071">
    <property type="entry name" value="Ras"/>
    <property type="match status" value="1"/>
</dbReference>
<dbReference type="GO" id="GO:0003924">
    <property type="term" value="F:GTPase activity"/>
    <property type="evidence" value="ECO:0007669"/>
    <property type="project" value="InterPro"/>
</dbReference>
<dbReference type="GeneID" id="105327166"/>
<dbReference type="Gene3D" id="3.40.50.300">
    <property type="entry name" value="P-loop containing nucleotide triphosphate hydrolases"/>
    <property type="match status" value="1"/>
</dbReference>
<dbReference type="PANTHER" id="PTHR45775:SF6">
    <property type="entry name" value="RAD, GEM_KIR FAMILY MEMBER 2, ISOFORM C"/>
    <property type="match status" value="1"/>
</dbReference>
<dbReference type="GO" id="GO:0005246">
    <property type="term" value="F:calcium channel regulator activity"/>
    <property type="evidence" value="ECO:0007669"/>
    <property type="project" value="TreeGrafter"/>
</dbReference>
<dbReference type="InterPro" id="IPR027417">
    <property type="entry name" value="P-loop_NTPase"/>
</dbReference>
<evidence type="ECO:0000256" key="2">
    <source>
        <dbReference type="ARBA" id="ARBA00022553"/>
    </source>
</evidence>
<dbReference type="AlphaFoldDB" id="A0A8W8K3Z6"/>
<evidence type="ECO:0008006" key="5">
    <source>
        <dbReference type="Google" id="ProtNLM"/>
    </source>
</evidence>
<dbReference type="InterPro" id="IPR001806">
    <property type="entry name" value="Small_GTPase"/>
</dbReference>
<dbReference type="SUPFAM" id="SSF52540">
    <property type="entry name" value="P-loop containing nucleoside triphosphate hydrolases"/>
    <property type="match status" value="1"/>
</dbReference>
<dbReference type="Proteomes" id="UP000005408">
    <property type="component" value="Unassembled WGS sequence"/>
</dbReference>
<sequence>MDRETKQSNLGSLTSFSSKWVPSNRSISKGRRRGLNLTAKLTATKHKRHDCYESVQPEVEQNYESFESVKRKGVLHGRFQVFGHQNVGKETLISNILLRGSSVKKDNLGYLTIHTKDTIISLKNMEKKSNTNDSRVECDGALAPPQQDVCVVMFSLMNRSSFQYAKRKVQDLRCQHNGKIAILLLGNKADAIQSRRVPSKEAGLVARIHECQYLETAVIYPQSVTTILGKLMDSVQSRDQEETSVLRNIQRCVRRCFLPRCFKRLTQ</sequence>
<dbReference type="EnsemblMetazoa" id="G21851.1">
    <property type="protein sequence ID" value="G21851.1:cds"/>
    <property type="gene ID" value="G21851"/>
</dbReference>
<organism evidence="3 4">
    <name type="scientific">Magallana gigas</name>
    <name type="common">Pacific oyster</name>
    <name type="synonym">Crassostrea gigas</name>
    <dbReference type="NCBI Taxonomy" id="29159"/>
    <lineage>
        <taxon>Eukaryota</taxon>
        <taxon>Metazoa</taxon>
        <taxon>Spiralia</taxon>
        <taxon>Lophotrochozoa</taxon>
        <taxon>Mollusca</taxon>
        <taxon>Bivalvia</taxon>
        <taxon>Autobranchia</taxon>
        <taxon>Pteriomorphia</taxon>
        <taxon>Ostreida</taxon>
        <taxon>Ostreoidea</taxon>
        <taxon>Ostreidae</taxon>
        <taxon>Magallana</taxon>
    </lineage>
</organism>
<protein>
    <recommendedName>
        <fullName evidence="5">GTP-binding protein GEM</fullName>
    </recommendedName>
</protein>
<dbReference type="InterPro" id="IPR051641">
    <property type="entry name" value="RGK_GTP-binding_reg"/>
</dbReference>
<evidence type="ECO:0000256" key="1">
    <source>
        <dbReference type="ARBA" id="ARBA00008846"/>
    </source>
</evidence>
<name>A0A8W8K3Z6_MAGGI</name>
<dbReference type="GO" id="GO:0005525">
    <property type="term" value="F:GTP binding"/>
    <property type="evidence" value="ECO:0007669"/>
    <property type="project" value="InterPro"/>
</dbReference>
<accession>A0A8W8K3Z6</accession>
<proteinExistence type="inferred from homology"/>
<evidence type="ECO:0000313" key="4">
    <source>
        <dbReference type="Proteomes" id="UP000005408"/>
    </source>
</evidence>